<evidence type="ECO:0000256" key="2">
    <source>
        <dbReference type="ARBA" id="ARBA00022801"/>
    </source>
</evidence>
<dbReference type="PROSITE" id="PS50994">
    <property type="entry name" value="INTEGRASE"/>
    <property type="match status" value="1"/>
</dbReference>
<dbReference type="Pfam" id="PF25597">
    <property type="entry name" value="SH3_retrovirus"/>
    <property type="match status" value="1"/>
</dbReference>
<dbReference type="Pfam" id="PF07727">
    <property type="entry name" value="RVT_2"/>
    <property type="match status" value="1"/>
</dbReference>
<dbReference type="InterPro" id="IPR001584">
    <property type="entry name" value="Integrase_cat-core"/>
</dbReference>
<feature type="domain" description="Integrase catalytic" evidence="4">
    <location>
        <begin position="47"/>
        <end position="213"/>
    </location>
</feature>
<gene>
    <name evidence="5" type="ORF">GUJ93_ZPchr0015g6919</name>
</gene>
<dbReference type="EMBL" id="JAAALK010000085">
    <property type="protein sequence ID" value="KAG8083474.1"/>
    <property type="molecule type" value="Genomic_DNA"/>
</dbReference>
<dbReference type="PANTHER" id="PTHR42648:SF21">
    <property type="entry name" value="CYSTEINE-RICH RLK (RECEPTOR-LIKE PROTEIN KINASE) 8"/>
    <property type="match status" value="1"/>
</dbReference>
<proteinExistence type="predicted"/>
<dbReference type="OrthoDB" id="654344at2759"/>
<evidence type="ECO:0000256" key="1">
    <source>
        <dbReference type="ARBA" id="ARBA00022723"/>
    </source>
</evidence>
<dbReference type="InterPro" id="IPR057670">
    <property type="entry name" value="SH3_retrovirus"/>
</dbReference>
<evidence type="ECO:0000256" key="3">
    <source>
        <dbReference type="SAM" id="MobiDB-lite"/>
    </source>
</evidence>
<dbReference type="CDD" id="cd09272">
    <property type="entry name" value="RNase_HI_RT_Ty1"/>
    <property type="match status" value="1"/>
</dbReference>
<dbReference type="GO" id="GO:0016787">
    <property type="term" value="F:hydrolase activity"/>
    <property type="evidence" value="ECO:0007669"/>
    <property type="project" value="UniProtKB-KW"/>
</dbReference>
<reference evidence="5" key="2">
    <citation type="submission" date="2021-02" db="EMBL/GenBank/DDBJ databases">
        <authorList>
            <person name="Kimball J.A."/>
            <person name="Haas M.W."/>
            <person name="Macchietto M."/>
            <person name="Kono T."/>
            <person name="Duquette J."/>
            <person name="Shao M."/>
        </authorList>
    </citation>
    <scope>NUCLEOTIDE SEQUENCE</scope>
    <source>
        <tissue evidence="5">Fresh leaf tissue</tissue>
    </source>
</reference>
<keyword evidence="1" id="KW-0479">Metal-binding</keyword>
<accession>A0A8J5TB73</accession>
<name>A0A8J5TB73_ZIZPA</name>
<evidence type="ECO:0000259" key="4">
    <source>
        <dbReference type="PROSITE" id="PS50994"/>
    </source>
</evidence>
<reference evidence="5" key="1">
    <citation type="journal article" date="2021" name="bioRxiv">
        <title>Whole Genome Assembly and Annotation of Northern Wild Rice, Zizania palustris L., Supports a Whole Genome Duplication in the Zizania Genus.</title>
        <authorList>
            <person name="Haas M."/>
            <person name="Kono T."/>
            <person name="Macchietto M."/>
            <person name="Millas R."/>
            <person name="McGilp L."/>
            <person name="Shao M."/>
            <person name="Duquette J."/>
            <person name="Hirsch C.N."/>
            <person name="Kimball J."/>
        </authorList>
    </citation>
    <scope>NUCLEOTIDE SEQUENCE</scope>
    <source>
        <tissue evidence="5">Fresh leaf tissue</tissue>
    </source>
</reference>
<keyword evidence="2" id="KW-0378">Hydrolase</keyword>
<keyword evidence="6" id="KW-1185">Reference proteome</keyword>
<organism evidence="5 6">
    <name type="scientific">Zizania palustris</name>
    <name type="common">Northern wild rice</name>
    <dbReference type="NCBI Taxonomy" id="103762"/>
    <lineage>
        <taxon>Eukaryota</taxon>
        <taxon>Viridiplantae</taxon>
        <taxon>Streptophyta</taxon>
        <taxon>Embryophyta</taxon>
        <taxon>Tracheophyta</taxon>
        <taxon>Spermatophyta</taxon>
        <taxon>Magnoliopsida</taxon>
        <taxon>Liliopsida</taxon>
        <taxon>Poales</taxon>
        <taxon>Poaceae</taxon>
        <taxon>BOP clade</taxon>
        <taxon>Oryzoideae</taxon>
        <taxon>Oryzeae</taxon>
        <taxon>Zizaniinae</taxon>
        <taxon>Zizania</taxon>
    </lineage>
</organism>
<feature type="compositionally biased region" description="Polar residues" evidence="3">
    <location>
        <begin position="317"/>
        <end position="334"/>
    </location>
</feature>
<dbReference type="InterPro" id="IPR039537">
    <property type="entry name" value="Retrotran_Ty1/copia-like"/>
</dbReference>
<dbReference type="AlphaFoldDB" id="A0A8J5TB73"/>
<evidence type="ECO:0000313" key="6">
    <source>
        <dbReference type="Proteomes" id="UP000729402"/>
    </source>
</evidence>
<dbReference type="InterPro" id="IPR013103">
    <property type="entry name" value="RVT_2"/>
</dbReference>
<feature type="region of interest" description="Disordered" evidence="3">
    <location>
        <begin position="307"/>
        <end position="358"/>
    </location>
</feature>
<dbReference type="PANTHER" id="PTHR42648">
    <property type="entry name" value="TRANSPOSASE, PUTATIVE-RELATED"/>
    <property type="match status" value="1"/>
</dbReference>
<dbReference type="GO" id="GO:0015074">
    <property type="term" value="P:DNA integration"/>
    <property type="evidence" value="ECO:0007669"/>
    <property type="project" value="InterPro"/>
</dbReference>
<comment type="caution">
    <text evidence="5">The sequence shown here is derived from an EMBL/GenBank/DDBJ whole genome shotgun (WGS) entry which is preliminary data.</text>
</comment>
<sequence length="806" mass="91567">MNQLNKLAKRDLVVGLKDIKFEKDKLCSACQAGRQVACSHPSKSIMSTSRPLELLHIDLFGPTTYKSIGGNSFCLVIVDDFSRFTWVFFLHDKAKTSEIFKKFAKRAQNEFNFSIVKVRSDNGSEFKNTNIEDYCDDLGIKHELSATYSPQQNGVVERKNRTLIEMARTMLDEYSVSDSFWAEAINTSCHASNRLYLHRLLKKTSYELLIGRKPNIAYFRVFGCKCYIYRKGVRLTKFESRCDEGFLLGYASNSKAYRVYNKNKGIVEETSDVQFDETNGSQEGHENLDDVGDEGLIRAMKKMSIGDIKPKEDDELPSSTQVEASTSATQNLTQLDEDEAKDQSSTIPSKVHNATAKDHPIDQVLGDISKGVQTRSRVASICEHYSFVSSIEPKHVDEALNDPDWVNAMHEELNNFERNKVWTLVERPKEHNVIGTKWVFRNKQDENGLVVRNKARLVAQGFTQVEGLDFGETFAPVARLEAIRILLAFASCFDIKLYQMDVKSAFLNGEIAELVFVEQPPGFENPKNPNHVYKLSKALYGLKQAPRAWYERLRDFLLSKGFKIGKVDTTLFTKIINDDFFVCQIYVDDIIFGSTNEELCKVFGDMMSREFEMSMIGELSFFLGLQVKQLKNGTFVSQTKYIHDLLKRFGLMEAKPIKTPMATNGHLDLNEGGKPVDQKLYRSMIGSLLYLTASRPDIMFSVCMCARFQAAPKDCHLMAVKRILRYLKHSIHIGLWYPKGAKFELIGYSDSDYAGCKVDRKSTSGGCQFLGRSLVSWASKKQNSLPFPPLRQNMSLRVVAVRNYFG</sequence>
<dbReference type="GO" id="GO:0046872">
    <property type="term" value="F:metal ion binding"/>
    <property type="evidence" value="ECO:0007669"/>
    <property type="project" value="UniProtKB-KW"/>
</dbReference>
<protein>
    <recommendedName>
        <fullName evidence="4">Integrase catalytic domain-containing protein</fullName>
    </recommendedName>
</protein>
<evidence type="ECO:0000313" key="5">
    <source>
        <dbReference type="EMBL" id="KAG8083474.1"/>
    </source>
</evidence>
<dbReference type="Proteomes" id="UP000729402">
    <property type="component" value="Unassembled WGS sequence"/>
</dbReference>
<dbReference type="Pfam" id="PF00665">
    <property type="entry name" value="rve"/>
    <property type="match status" value="1"/>
</dbReference>